<evidence type="ECO:0000313" key="4">
    <source>
        <dbReference type="EnsemblPlants" id="Kaladp0006s0027.1.v1.1"/>
    </source>
</evidence>
<proteinExistence type="predicted"/>
<dbReference type="Proteomes" id="UP000594263">
    <property type="component" value="Unplaced"/>
</dbReference>
<dbReference type="GO" id="GO:0005783">
    <property type="term" value="C:endoplasmic reticulum"/>
    <property type="evidence" value="ECO:0007669"/>
    <property type="project" value="TreeGrafter"/>
</dbReference>
<dbReference type="InterPro" id="IPR001012">
    <property type="entry name" value="UBX_dom"/>
</dbReference>
<dbReference type="OMA" id="QISVRCP"/>
<dbReference type="Pfam" id="PF00789">
    <property type="entry name" value="UBX"/>
    <property type="match status" value="1"/>
</dbReference>
<dbReference type="PANTHER" id="PTHR23322:SF71">
    <property type="entry name" value="UBIQUITIN-ASSOCIATED (UBA) PROTEIN-RELATED"/>
    <property type="match status" value="1"/>
</dbReference>
<dbReference type="Pfam" id="PF21021">
    <property type="entry name" value="FAF1"/>
    <property type="match status" value="1"/>
</dbReference>
<dbReference type="InterPro" id="IPR049483">
    <property type="entry name" value="FAF1_2-like_UAS"/>
</dbReference>
<evidence type="ECO:0000256" key="1">
    <source>
        <dbReference type="ARBA" id="ARBA00022786"/>
    </source>
</evidence>
<dbReference type="SMART" id="SM00166">
    <property type="entry name" value="UBX"/>
    <property type="match status" value="1"/>
</dbReference>
<keyword evidence="5" id="KW-1185">Reference proteome</keyword>
<feature type="domain" description="UBX" evidence="3">
    <location>
        <begin position="307"/>
        <end position="385"/>
    </location>
</feature>
<accession>A0A7N0RAB2</accession>
<dbReference type="GO" id="GO:0036503">
    <property type="term" value="P:ERAD pathway"/>
    <property type="evidence" value="ECO:0007669"/>
    <property type="project" value="TreeGrafter"/>
</dbReference>
<dbReference type="SUPFAM" id="SSF54236">
    <property type="entry name" value="Ubiquitin-like"/>
    <property type="match status" value="1"/>
</dbReference>
<dbReference type="EnsemblPlants" id="Kaladp0006s0027.1.v1.1">
    <property type="protein sequence ID" value="Kaladp0006s0027.1.v1.1"/>
    <property type="gene ID" value="Kaladp0006s0027.v1.1"/>
</dbReference>
<feature type="compositionally biased region" description="Basic and acidic residues" evidence="2">
    <location>
        <begin position="268"/>
        <end position="279"/>
    </location>
</feature>
<keyword evidence="1" id="KW-0833">Ubl conjugation pathway</keyword>
<reference evidence="4" key="1">
    <citation type="submission" date="2021-01" db="UniProtKB">
        <authorList>
            <consortium name="EnsemblPlants"/>
        </authorList>
    </citation>
    <scope>IDENTIFICATION</scope>
</reference>
<sequence length="388" mass="43332">MSSLIQEMERARAAGEASCTNILQRVATVSRNIVLEVSRAMNQGIQSFKAGIRYNSSQCSHPSASASSQLHIPPQPVAVQDDHGAFLACFEQQHGATHPFFYTCSFEDAVKLARDERKFVFMYLHSPQHPFAQSFCRETLRREVIVQFLDANFVSWGGIAESGEGMRMASAMRPASYPFCAVIAPSPDSSISVLQQIEGPVSADELVEILQRTVEEHGSAFEPLRPEKMSRDMKLGEEQDAPLQAALKIHKDQEKDHARISHPPFLEKPTEASTKRSHDILSSSQAKHKHKSNLKSEVECDTSASTKQGEITKILIRFPDGEKREQGFESTDKIEQLYWFIDSLALPGVGNYQLVSGLPRRTYGIEEMEMTLKEAGLHPRASLFLELL</sequence>
<dbReference type="SUPFAM" id="SSF52833">
    <property type="entry name" value="Thioredoxin-like"/>
    <property type="match status" value="1"/>
</dbReference>
<dbReference type="InterPro" id="IPR029071">
    <property type="entry name" value="Ubiquitin-like_domsf"/>
</dbReference>
<evidence type="ECO:0000313" key="5">
    <source>
        <dbReference type="Proteomes" id="UP000594263"/>
    </source>
</evidence>
<dbReference type="InterPro" id="IPR050730">
    <property type="entry name" value="UBX_domain-protein"/>
</dbReference>
<dbReference type="Gramene" id="Kaladp0006s0027.1.v1.1">
    <property type="protein sequence ID" value="Kaladp0006s0027.1.v1.1"/>
    <property type="gene ID" value="Kaladp0006s0027.v1.1"/>
</dbReference>
<dbReference type="Gene3D" id="3.40.30.10">
    <property type="entry name" value="Glutaredoxin"/>
    <property type="match status" value="1"/>
</dbReference>
<dbReference type="InterPro" id="IPR036249">
    <property type="entry name" value="Thioredoxin-like_sf"/>
</dbReference>
<dbReference type="Gene3D" id="3.10.20.90">
    <property type="entry name" value="Phosphatidylinositol 3-kinase Catalytic Subunit, Chain A, domain 1"/>
    <property type="match status" value="1"/>
</dbReference>
<dbReference type="AlphaFoldDB" id="A0A7N0RAB2"/>
<dbReference type="PANTHER" id="PTHR23322">
    <property type="entry name" value="FAS-ASSOCIATED PROTEIN"/>
    <property type="match status" value="1"/>
</dbReference>
<dbReference type="PROSITE" id="PS50033">
    <property type="entry name" value="UBX"/>
    <property type="match status" value="1"/>
</dbReference>
<dbReference type="GO" id="GO:0043130">
    <property type="term" value="F:ubiquitin binding"/>
    <property type="evidence" value="ECO:0007669"/>
    <property type="project" value="TreeGrafter"/>
</dbReference>
<evidence type="ECO:0000259" key="3">
    <source>
        <dbReference type="PROSITE" id="PS50033"/>
    </source>
</evidence>
<dbReference type="SMART" id="SM00594">
    <property type="entry name" value="UAS"/>
    <property type="match status" value="1"/>
</dbReference>
<feature type="region of interest" description="Disordered" evidence="2">
    <location>
        <begin position="253"/>
        <end position="301"/>
    </location>
</feature>
<organism evidence="4 5">
    <name type="scientific">Kalanchoe fedtschenkoi</name>
    <name type="common">Lavender scallops</name>
    <name type="synonym">South American air plant</name>
    <dbReference type="NCBI Taxonomy" id="63787"/>
    <lineage>
        <taxon>Eukaryota</taxon>
        <taxon>Viridiplantae</taxon>
        <taxon>Streptophyta</taxon>
        <taxon>Embryophyta</taxon>
        <taxon>Tracheophyta</taxon>
        <taxon>Spermatophyta</taxon>
        <taxon>Magnoliopsida</taxon>
        <taxon>eudicotyledons</taxon>
        <taxon>Gunneridae</taxon>
        <taxon>Pentapetalae</taxon>
        <taxon>Saxifragales</taxon>
        <taxon>Crassulaceae</taxon>
        <taxon>Kalanchoe</taxon>
    </lineage>
</organism>
<protein>
    <recommendedName>
        <fullName evidence="3">UBX domain-containing protein</fullName>
    </recommendedName>
</protein>
<dbReference type="CDD" id="cd02958">
    <property type="entry name" value="UAS"/>
    <property type="match status" value="1"/>
</dbReference>
<name>A0A7N0RAB2_KALFE</name>
<evidence type="ECO:0000256" key="2">
    <source>
        <dbReference type="SAM" id="MobiDB-lite"/>
    </source>
</evidence>
<dbReference type="CDD" id="cd01767">
    <property type="entry name" value="UBX"/>
    <property type="match status" value="1"/>
</dbReference>
<dbReference type="InterPro" id="IPR006577">
    <property type="entry name" value="UAS"/>
</dbReference>